<dbReference type="AlphaFoldDB" id="A0AAV0AXT7"/>
<organism evidence="1 2">
    <name type="scientific">Phakopsora pachyrhizi</name>
    <name type="common">Asian soybean rust disease fungus</name>
    <dbReference type="NCBI Taxonomy" id="170000"/>
    <lineage>
        <taxon>Eukaryota</taxon>
        <taxon>Fungi</taxon>
        <taxon>Dikarya</taxon>
        <taxon>Basidiomycota</taxon>
        <taxon>Pucciniomycotina</taxon>
        <taxon>Pucciniomycetes</taxon>
        <taxon>Pucciniales</taxon>
        <taxon>Phakopsoraceae</taxon>
        <taxon>Phakopsora</taxon>
    </lineage>
</organism>
<keyword evidence="2" id="KW-1185">Reference proteome</keyword>
<accession>A0AAV0AXT7</accession>
<dbReference type="Proteomes" id="UP001153365">
    <property type="component" value="Unassembled WGS sequence"/>
</dbReference>
<evidence type="ECO:0000313" key="1">
    <source>
        <dbReference type="EMBL" id="CAH7673924.1"/>
    </source>
</evidence>
<name>A0AAV0AXT7_PHAPC</name>
<dbReference type="EMBL" id="CALTRL010001848">
    <property type="protein sequence ID" value="CAH7673924.1"/>
    <property type="molecule type" value="Genomic_DNA"/>
</dbReference>
<protein>
    <submittedName>
        <fullName evidence="1">Uncharacterized protein</fullName>
    </submittedName>
</protein>
<comment type="caution">
    <text evidence="1">The sequence shown here is derived from an EMBL/GenBank/DDBJ whole genome shotgun (WGS) entry which is preliminary data.</text>
</comment>
<proteinExistence type="predicted"/>
<sequence>MALLTAQCALLSKIFLSSINGLPTLIPLVKHLQEYLGSLKGFEVLTAVASTPDDSRQSTALILVRKLKIRLEAAEGTDIPKNCENFGVCIHAIATFQAVKNL</sequence>
<reference evidence="1" key="1">
    <citation type="submission" date="2022-06" db="EMBL/GenBank/DDBJ databases">
        <authorList>
            <consortium name="SYNGENTA / RWTH Aachen University"/>
        </authorList>
    </citation>
    <scope>NUCLEOTIDE SEQUENCE</scope>
</reference>
<evidence type="ECO:0000313" key="2">
    <source>
        <dbReference type="Proteomes" id="UP001153365"/>
    </source>
</evidence>
<gene>
    <name evidence="1" type="ORF">PPACK8108_LOCUS8818</name>
</gene>